<protein>
    <submittedName>
        <fullName evidence="3">Jg8832 protein</fullName>
    </submittedName>
</protein>
<dbReference type="AlphaFoldDB" id="A0A8S4SCX7"/>
<organism evidence="3 4">
    <name type="scientific">Pararge aegeria aegeria</name>
    <dbReference type="NCBI Taxonomy" id="348720"/>
    <lineage>
        <taxon>Eukaryota</taxon>
        <taxon>Metazoa</taxon>
        <taxon>Ecdysozoa</taxon>
        <taxon>Arthropoda</taxon>
        <taxon>Hexapoda</taxon>
        <taxon>Insecta</taxon>
        <taxon>Pterygota</taxon>
        <taxon>Neoptera</taxon>
        <taxon>Endopterygota</taxon>
        <taxon>Lepidoptera</taxon>
        <taxon>Glossata</taxon>
        <taxon>Ditrysia</taxon>
        <taxon>Papilionoidea</taxon>
        <taxon>Nymphalidae</taxon>
        <taxon>Satyrinae</taxon>
        <taxon>Satyrini</taxon>
        <taxon>Parargina</taxon>
        <taxon>Pararge</taxon>
    </lineage>
</organism>
<evidence type="ECO:0000256" key="2">
    <source>
        <dbReference type="SAM" id="MobiDB-lite"/>
    </source>
</evidence>
<keyword evidence="1" id="KW-0175">Coiled coil</keyword>
<evidence type="ECO:0000313" key="4">
    <source>
        <dbReference type="Proteomes" id="UP000838756"/>
    </source>
</evidence>
<name>A0A8S4SCX7_9NEOP</name>
<evidence type="ECO:0000313" key="3">
    <source>
        <dbReference type="EMBL" id="CAH2266928.1"/>
    </source>
</evidence>
<feature type="region of interest" description="Disordered" evidence="2">
    <location>
        <begin position="463"/>
        <end position="493"/>
    </location>
</feature>
<dbReference type="Proteomes" id="UP000838756">
    <property type="component" value="Unassembled WGS sequence"/>
</dbReference>
<gene>
    <name evidence="3" type="primary">jg8832</name>
    <name evidence="3" type="ORF">PAEG_LOCUS25526</name>
</gene>
<evidence type="ECO:0000256" key="1">
    <source>
        <dbReference type="SAM" id="Coils"/>
    </source>
</evidence>
<feature type="coiled-coil region" evidence="1">
    <location>
        <begin position="146"/>
        <end position="191"/>
    </location>
</feature>
<sequence length="493" mass="55795">MEGFSAGAGGEVRVRTGRGWNALFVAPEPAWMLRQPHLCRVAIYTATRHLRLRISGLTLGRAMLSVVVVAFACLCLARASPPETRGLRNSVVNTYTSKDLGKILASIDERLQVLDTISAVQAKQARRLDVIQDKLDRMETTLSLRLERAQLAAERLEHRLHMLQTNVQASVKESSDKIEKTQTKIAEVAQNLTNQINTHTQLLQKVSGAYADTWRRGLLLESMVRDGMSLVNVTRRELANGLRALARGQREVRLTSADLEATFTKRFRENSYKVDMKMKEVIETQKRFIDSCQRVQLDDPTHVADVLDKLIDSLINKTASTFRELQNIQATLKNHDNKVIKLLSNRPTQTDISCKRLENVFRNASQTAFNEKELQQLTEKFIGLTNRADAALQRMEARLRDDTEEPVPASDVSAAADQLLLKLKGINSEISTEDDWEDAEDSKFFDNMNDFMEEDQAILIHASGRNKHTTTESTPVKPHRRHLHKHPYDRGPV</sequence>
<keyword evidence="4" id="KW-1185">Reference proteome</keyword>
<dbReference type="OrthoDB" id="6372889at2759"/>
<accession>A0A8S4SCX7</accession>
<reference evidence="3" key="1">
    <citation type="submission" date="2022-03" db="EMBL/GenBank/DDBJ databases">
        <authorList>
            <person name="Lindestad O."/>
        </authorList>
    </citation>
    <scope>NUCLEOTIDE SEQUENCE</scope>
</reference>
<comment type="caution">
    <text evidence="3">The sequence shown here is derived from an EMBL/GenBank/DDBJ whole genome shotgun (WGS) entry which is preliminary data.</text>
</comment>
<dbReference type="EMBL" id="CAKXAJ010026328">
    <property type="protein sequence ID" value="CAH2266928.1"/>
    <property type="molecule type" value="Genomic_DNA"/>
</dbReference>
<proteinExistence type="predicted"/>